<protein>
    <submittedName>
        <fullName evidence="10">Alanyl-tRNA synthetase-like protein</fullName>
    </submittedName>
</protein>
<dbReference type="Pfam" id="PF07973">
    <property type="entry name" value="tRNA_SAD"/>
    <property type="match status" value="1"/>
</dbReference>
<dbReference type="InterPro" id="IPR009000">
    <property type="entry name" value="Transl_B-barrel_sf"/>
</dbReference>
<keyword evidence="4" id="KW-0963">Cytoplasm</keyword>
<gene>
    <name evidence="10" type="ORF">B4U79_01658</name>
    <name evidence="11" type="ORF">B4U79_07333</name>
</gene>
<keyword evidence="12" id="KW-1185">Reference proteome</keyword>
<dbReference type="PANTHER" id="PTHR43462">
    <property type="entry name" value="ALANYL-TRNA EDITING PROTEIN"/>
    <property type="match status" value="1"/>
</dbReference>
<dbReference type="GO" id="GO:0006419">
    <property type="term" value="P:alanyl-tRNA aminoacylation"/>
    <property type="evidence" value="ECO:0007669"/>
    <property type="project" value="InterPro"/>
</dbReference>
<dbReference type="GO" id="GO:0003676">
    <property type="term" value="F:nucleic acid binding"/>
    <property type="evidence" value="ECO:0007669"/>
    <property type="project" value="InterPro"/>
</dbReference>
<dbReference type="InterPro" id="IPR018163">
    <property type="entry name" value="Thr/Ala-tRNA-synth_IIc_edit"/>
</dbReference>
<reference evidence="10" key="2">
    <citation type="submission" date="2018-11" db="EMBL/GenBank/DDBJ databases">
        <title>Trombidioid mite genomics.</title>
        <authorList>
            <person name="Dong X."/>
        </authorList>
    </citation>
    <scope>NUCLEOTIDE SEQUENCE</scope>
    <source>
        <strain evidence="10">UoL-WK</strain>
    </source>
</reference>
<dbReference type="Proteomes" id="UP000285301">
    <property type="component" value="Unassembled WGS sequence"/>
</dbReference>
<dbReference type="GO" id="GO:0046872">
    <property type="term" value="F:metal ion binding"/>
    <property type="evidence" value="ECO:0007669"/>
    <property type="project" value="UniProtKB-KW"/>
</dbReference>
<comment type="similarity">
    <text evidence="3">Belongs to the class-II aminoacyl-tRNA synthetase family. Alax-L subfamily.</text>
</comment>
<evidence type="ECO:0000256" key="1">
    <source>
        <dbReference type="ARBA" id="ARBA00001947"/>
    </source>
</evidence>
<dbReference type="AlphaFoldDB" id="A0A3S3NM32"/>
<dbReference type="Pfam" id="PF01411">
    <property type="entry name" value="tRNA-synt_2c"/>
    <property type="match status" value="1"/>
</dbReference>
<dbReference type="InterPro" id="IPR018165">
    <property type="entry name" value="Ala-tRNA-synth_IIc_core"/>
</dbReference>
<comment type="subcellular location">
    <subcellularLocation>
        <location evidence="2">Cytoplasm</location>
    </subcellularLocation>
</comment>
<evidence type="ECO:0000313" key="10">
    <source>
        <dbReference type="EMBL" id="RWS05384.1"/>
    </source>
</evidence>
<dbReference type="EMBL" id="NCKU01004829">
    <property type="protein sequence ID" value="RWS05384.1"/>
    <property type="molecule type" value="Genomic_DNA"/>
</dbReference>
<proteinExistence type="inferred from homology"/>
<keyword evidence="10" id="KW-0030">Aminoacyl-tRNA synthetase</keyword>
<accession>A0A3S3NM32</accession>
<comment type="cofactor">
    <cofactor evidence="1">
        <name>Zn(2+)</name>
        <dbReference type="ChEBI" id="CHEBI:29105"/>
    </cofactor>
</comment>
<sequence>MNAQLFLCQTDSYLQKHTSLVVCCEKSSLKANAGESIDGFDVVLEDTILFPEGGGQPDDRGTIDGKQVLKVQKIGDKAVHFVVCEQPFQIGTSVEVKVDWNRRWDHMQQHTAQHLISAVAEDTFGLVTTSWTLGEQVSTIEVDAPTIASEVFSELEKTVNERIRESRSVEMKLYAKDSEEMSKVRSRFELPENTECIRVIHIDGVDYNTCCGTHVSNLSHLQAIKFLRVEKGKKNKSNLLFVAGDRLLNYLAKCIEREKSLTALLNNESEQHVTLVEKMQKQMKLFQKNFLNVIRELAIHEAKYFISLEPKPVFYSLHRKEGQNDFISIFLNEVSNFKENTLFLLTVSHDASANSGGYIALAGSETLVKKCVEIAEQMMNAKGIIKHGRFQAKVASLLNKSKFEDRVKEILNSNSMIL</sequence>
<dbReference type="SUPFAM" id="SSF55186">
    <property type="entry name" value="ThrRS/AlaRS common domain"/>
    <property type="match status" value="1"/>
</dbReference>
<dbReference type="InterPro" id="IPR012947">
    <property type="entry name" value="tRNA_SAD"/>
</dbReference>
<reference evidence="10 12" key="1">
    <citation type="journal article" date="2018" name="Gigascience">
        <title>Genomes of trombidid mites reveal novel predicted allergens and laterally-transferred genes associated with secondary metabolism.</title>
        <authorList>
            <person name="Dong X."/>
            <person name="Chaisiri K."/>
            <person name="Xia D."/>
            <person name="Armstrong S.D."/>
            <person name="Fang Y."/>
            <person name="Donnelly M.J."/>
            <person name="Kadowaki T."/>
            <person name="McGarry J.W."/>
            <person name="Darby A.C."/>
            <person name="Makepeace B.L."/>
        </authorList>
    </citation>
    <scope>NUCLEOTIDE SEQUENCE [LARGE SCALE GENOMIC DNA]</scope>
    <source>
        <strain evidence="10">UoL-WK</strain>
    </source>
</reference>
<evidence type="ECO:0000256" key="5">
    <source>
        <dbReference type="ARBA" id="ARBA00022723"/>
    </source>
</evidence>
<dbReference type="PANTHER" id="PTHR43462:SF1">
    <property type="entry name" value="ALANYL-TRNA EDITING PROTEIN AARSD1"/>
    <property type="match status" value="1"/>
</dbReference>
<dbReference type="InterPro" id="IPR018164">
    <property type="entry name" value="Ala-tRNA-synth_IIc_N"/>
</dbReference>
<dbReference type="FunFam" id="3.30.980.10:FF:000007">
    <property type="entry name" value="alanyl-tRNA editing protein Aarsd1"/>
    <property type="match status" value="1"/>
</dbReference>
<comment type="function">
    <text evidence="8">Functions in trans to edit the amino acid moiety from incorrectly charged tRNA(Ala).</text>
</comment>
<evidence type="ECO:0000256" key="3">
    <source>
        <dbReference type="ARBA" id="ARBA00008429"/>
    </source>
</evidence>
<dbReference type="SUPFAM" id="SSF50447">
    <property type="entry name" value="Translation proteins"/>
    <property type="match status" value="1"/>
</dbReference>
<dbReference type="EMBL" id="NCKU01004821">
    <property type="protein sequence ID" value="RWS05394.1"/>
    <property type="molecule type" value="Genomic_DNA"/>
</dbReference>
<dbReference type="Gene3D" id="3.30.980.10">
    <property type="entry name" value="Threonyl-trna Synthetase, Chain A, domain 2"/>
    <property type="match status" value="1"/>
</dbReference>
<evidence type="ECO:0000256" key="7">
    <source>
        <dbReference type="ARBA" id="ARBA00022917"/>
    </source>
</evidence>
<dbReference type="GO" id="GO:0005524">
    <property type="term" value="F:ATP binding"/>
    <property type="evidence" value="ECO:0007669"/>
    <property type="project" value="InterPro"/>
</dbReference>
<evidence type="ECO:0000256" key="2">
    <source>
        <dbReference type="ARBA" id="ARBA00004496"/>
    </source>
</evidence>
<name>A0A3S3NM32_9ACAR</name>
<dbReference type="SMART" id="SM00863">
    <property type="entry name" value="tRNA_SAD"/>
    <property type="match status" value="1"/>
</dbReference>
<evidence type="ECO:0000259" key="9">
    <source>
        <dbReference type="PROSITE" id="PS50860"/>
    </source>
</evidence>
<dbReference type="Gene3D" id="2.40.30.130">
    <property type="match status" value="1"/>
</dbReference>
<keyword evidence="10" id="KW-0436">Ligase</keyword>
<keyword evidence="7" id="KW-0648">Protein biosynthesis</keyword>
<evidence type="ECO:0000256" key="4">
    <source>
        <dbReference type="ARBA" id="ARBA00022490"/>
    </source>
</evidence>
<evidence type="ECO:0000313" key="11">
    <source>
        <dbReference type="EMBL" id="RWS05394.1"/>
    </source>
</evidence>
<dbReference type="InterPro" id="IPR051335">
    <property type="entry name" value="Alanyl-tRNA_Editing_Enzymes"/>
</dbReference>
<evidence type="ECO:0000256" key="8">
    <source>
        <dbReference type="ARBA" id="ARBA00053555"/>
    </source>
</evidence>
<dbReference type="GO" id="GO:0004813">
    <property type="term" value="F:alanine-tRNA ligase activity"/>
    <property type="evidence" value="ECO:0007669"/>
    <property type="project" value="InterPro"/>
</dbReference>
<dbReference type="STRING" id="1965070.A0A3S3NM32"/>
<feature type="domain" description="Alanyl-transfer RNA synthetases family profile" evidence="9">
    <location>
        <begin position="42"/>
        <end position="253"/>
    </location>
</feature>
<dbReference type="FunFam" id="2.40.30.130:FF:000003">
    <property type="entry name" value="alanyl-tRNA editing protein Aarsd1"/>
    <property type="match status" value="1"/>
</dbReference>
<keyword evidence="5" id="KW-0479">Metal-binding</keyword>
<evidence type="ECO:0000256" key="6">
    <source>
        <dbReference type="ARBA" id="ARBA00022833"/>
    </source>
</evidence>
<dbReference type="GO" id="GO:0002196">
    <property type="term" value="F:Ser-tRNA(Ala) deacylase activity"/>
    <property type="evidence" value="ECO:0007669"/>
    <property type="project" value="TreeGrafter"/>
</dbReference>
<organism evidence="10 12">
    <name type="scientific">Dinothrombium tinctorium</name>
    <dbReference type="NCBI Taxonomy" id="1965070"/>
    <lineage>
        <taxon>Eukaryota</taxon>
        <taxon>Metazoa</taxon>
        <taxon>Ecdysozoa</taxon>
        <taxon>Arthropoda</taxon>
        <taxon>Chelicerata</taxon>
        <taxon>Arachnida</taxon>
        <taxon>Acari</taxon>
        <taxon>Acariformes</taxon>
        <taxon>Trombidiformes</taxon>
        <taxon>Prostigmata</taxon>
        <taxon>Anystina</taxon>
        <taxon>Parasitengona</taxon>
        <taxon>Trombidioidea</taxon>
        <taxon>Trombidiidae</taxon>
        <taxon>Dinothrombium</taxon>
    </lineage>
</organism>
<dbReference type="GO" id="GO:0005737">
    <property type="term" value="C:cytoplasm"/>
    <property type="evidence" value="ECO:0007669"/>
    <property type="project" value="UniProtKB-SubCell"/>
</dbReference>
<comment type="caution">
    <text evidence="10">The sequence shown here is derived from an EMBL/GenBank/DDBJ whole genome shotgun (WGS) entry which is preliminary data.</text>
</comment>
<dbReference type="OrthoDB" id="288942at2759"/>
<evidence type="ECO:0000313" key="12">
    <source>
        <dbReference type="Proteomes" id="UP000285301"/>
    </source>
</evidence>
<dbReference type="PROSITE" id="PS50860">
    <property type="entry name" value="AA_TRNA_LIGASE_II_ALA"/>
    <property type="match status" value="1"/>
</dbReference>
<keyword evidence="6" id="KW-0862">Zinc</keyword>